<evidence type="ECO:0000313" key="2">
    <source>
        <dbReference type="Proteomes" id="UP000726170"/>
    </source>
</evidence>
<proteinExistence type="predicted"/>
<keyword evidence="2" id="KW-1185">Reference proteome</keyword>
<organism evidence="1 2">
    <name type="scientific">Clostridium mobile</name>
    <dbReference type="NCBI Taxonomy" id="2841512"/>
    <lineage>
        <taxon>Bacteria</taxon>
        <taxon>Bacillati</taxon>
        <taxon>Bacillota</taxon>
        <taxon>Clostridia</taxon>
        <taxon>Eubacteriales</taxon>
        <taxon>Clostridiaceae</taxon>
        <taxon>Clostridium</taxon>
    </lineage>
</organism>
<dbReference type="NCBIfam" id="TIGR01987">
    <property type="entry name" value="HI0074"/>
    <property type="match status" value="1"/>
</dbReference>
<gene>
    <name evidence="1" type="ORF">KQI86_15605</name>
</gene>
<accession>A0ABS6EKK2</accession>
<dbReference type="Proteomes" id="UP000726170">
    <property type="component" value="Unassembled WGS sequence"/>
</dbReference>
<sequence length="220" mass="25898">MNKNIYWQQRLSNYKKAIAQLTEFIEKDELDRFEIKGLIQCFEYTFELALETMKAYLEQEEFEVKSPRATMQNALKIGLIADEKIWIDALEKRNLIQNTYDVEVAKESEELIRKSYYPIIKELHSKLGECILKKDIEELGMPIISLQTDSFHIFANPVKMIDLDVSYVFEDENNKIIAFFLKKGISLEPCLKPASIDDCKRCYKVSTDSKGFINTYIYWR</sequence>
<protein>
    <submittedName>
        <fullName evidence="1">Nucleotidyltransferase substrate binding protein</fullName>
    </submittedName>
</protein>
<reference evidence="1 2" key="1">
    <citation type="submission" date="2021-06" db="EMBL/GenBank/DDBJ databases">
        <authorList>
            <person name="Sun Q."/>
            <person name="Li D."/>
        </authorList>
    </citation>
    <scope>NUCLEOTIDE SEQUENCE [LARGE SCALE GENOMIC DNA]</scope>
    <source>
        <strain evidence="1 2">MSJ-11</strain>
    </source>
</reference>
<comment type="caution">
    <text evidence="1">The sequence shown here is derived from an EMBL/GenBank/DDBJ whole genome shotgun (WGS) entry which is preliminary data.</text>
</comment>
<dbReference type="Pfam" id="PF08780">
    <property type="entry name" value="NTase_sub_bind"/>
    <property type="match status" value="1"/>
</dbReference>
<dbReference type="RefSeq" id="WP_216440320.1">
    <property type="nucleotide sequence ID" value="NZ_JAHLQF010000004.1"/>
</dbReference>
<dbReference type="EMBL" id="JAHLQF010000004">
    <property type="protein sequence ID" value="MBU5485746.1"/>
    <property type="molecule type" value="Genomic_DNA"/>
</dbReference>
<dbReference type="InterPro" id="IPR010235">
    <property type="entry name" value="HepT"/>
</dbReference>
<evidence type="ECO:0000313" key="1">
    <source>
        <dbReference type="EMBL" id="MBU5485746.1"/>
    </source>
</evidence>
<name>A0ABS6EKK2_9CLOT</name>